<sequence length="58" mass="6560">MNSTMADVHKYVIANVEETDPAKKLSHQETYRQTDSTSVGLSWMIGNNDGKRFLYHSG</sequence>
<evidence type="ECO:0008006" key="3">
    <source>
        <dbReference type="Google" id="ProtNLM"/>
    </source>
</evidence>
<protein>
    <recommendedName>
        <fullName evidence="3">Beta-lactamase</fullName>
    </recommendedName>
</protein>
<evidence type="ECO:0000313" key="2">
    <source>
        <dbReference type="Proteomes" id="UP001595789"/>
    </source>
</evidence>
<name>A0ABV8PBS4_9SPHI</name>
<dbReference type="RefSeq" id="WP_378984875.1">
    <property type="nucleotide sequence ID" value="NZ_JBHSBW010000011.1"/>
</dbReference>
<keyword evidence="2" id="KW-1185">Reference proteome</keyword>
<reference evidence="2" key="1">
    <citation type="journal article" date="2019" name="Int. J. Syst. Evol. Microbiol.">
        <title>The Global Catalogue of Microorganisms (GCM) 10K type strain sequencing project: providing services to taxonomists for standard genome sequencing and annotation.</title>
        <authorList>
            <consortium name="The Broad Institute Genomics Platform"/>
            <consortium name="The Broad Institute Genome Sequencing Center for Infectious Disease"/>
            <person name="Wu L."/>
            <person name="Ma J."/>
        </authorList>
    </citation>
    <scope>NUCLEOTIDE SEQUENCE [LARGE SCALE GENOMIC DNA]</scope>
    <source>
        <strain evidence="2">CCM 8691</strain>
    </source>
</reference>
<dbReference type="Proteomes" id="UP001595789">
    <property type="component" value="Unassembled WGS sequence"/>
</dbReference>
<gene>
    <name evidence="1" type="ORF">ACFOWA_10485</name>
</gene>
<evidence type="ECO:0000313" key="1">
    <source>
        <dbReference type="EMBL" id="MFC4211612.1"/>
    </source>
</evidence>
<comment type="caution">
    <text evidence="1">The sequence shown here is derived from an EMBL/GenBank/DDBJ whole genome shotgun (WGS) entry which is preliminary data.</text>
</comment>
<accession>A0ABV8PBS4</accession>
<dbReference type="EMBL" id="JBHSBW010000011">
    <property type="protein sequence ID" value="MFC4211612.1"/>
    <property type="molecule type" value="Genomic_DNA"/>
</dbReference>
<organism evidence="1 2">
    <name type="scientific">Pedobacter lithocola</name>
    <dbReference type="NCBI Taxonomy" id="1908239"/>
    <lineage>
        <taxon>Bacteria</taxon>
        <taxon>Pseudomonadati</taxon>
        <taxon>Bacteroidota</taxon>
        <taxon>Sphingobacteriia</taxon>
        <taxon>Sphingobacteriales</taxon>
        <taxon>Sphingobacteriaceae</taxon>
        <taxon>Pedobacter</taxon>
    </lineage>
</organism>
<proteinExistence type="predicted"/>